<gene>
    <name evidence="2" type="ORF">I2492_05910</name>
    <name evidence="1" type="ORF">I2493_05910</name>
</gene>
<dbReference type="Proteomes" id="UP001296969">
    <property type="component" value="Unassembled WGS sequence"/>
</dbReference>
<organism evidence="2 3">
    <name type="scientific">Limnobaculum xujianqingii</name>
    <dbReference type="NCBI Taxonomy" id="2738837"/>
    <lineage>
        <taxon>Bacteria</taxon>
        <taxon>Pseudomonadati</taxon>
        <taxon>Pseudomonadota</taxon>
        <taxon>Gammaproteobacteria</taxon>
        <taxon>Enterobacterales</taxon>
        <taxon>Budviciaceae</taxon>
        <taxon>Limnobaculum</taxon>
    </lineage>
</organism>
<sequence length="63" mass="7047">MAAREFNKKYPVGSGFIYQPNKFLRGGRAVRTLDIARDLTGSTVVEINCEPYWVKIETLTPAG</sequence>
<evidence type="ECO:0000313" key="1">
    <source>
        <dbReference type="EMBL" id="MBK5072544.1"/>
    </source>
</evidence>
<evidence type="ECO:0000313" key="2">
    <source>
        <dbReference type="EMBL" id="MBK5175853.1"/>
    </source>
</evidence>
<protein>
    <submittedName>
        <fullName evidence="2">Uncharacterized protein</fullName>
    </submittedName>
</protein>
<keyword evidence="4" id="KW-1185">Reference proteome</keyword>
<name>A0A9D7AGZ6_9GAMM</name>
<evidence type="ECO:0000313" key="3">
    <source>
        <dbReference type="Proteomes" id="UP000807542"/>
    </source>
</evidence>
<proteinExistence type="predicted"/>
<dbReference type="Proteomes" id="UP000807542">
    <property type="component" value="Unassembled WGS sequence"/>
</dbReference>
<comment type="caution">
    <text evidence="2">The sequence shown here is derived from an EMBL/GenBank/DDBJ whole genome shotgun (WGS) entry which is preliminary data.</text>
</comment>
<evidence type="ECO:0000313" key="4">
    <source>
        <dbReference type="Proteomes" id="UP001296969"/>
    </source>
</evidence>
<dbReference type="EMBL" id="JADRCQ010000001">
    <property type="protein sequence ID" value="MBK5072544.1"/>
    <property type="molecule type" value="Genomic_DNA"/>
</dbReference>
<reference evidence="2 4" key="1">
    <citation type="submission" date="2020-11" db="EMBL/GenBank/DDBJ databases">
        <title>Insectihabitans protaetiae gen. nov. sp. nov. and Insectihabitans allomyrinae sp. nov., isolated from larvae of Protaetia brevitarsis seulensis and Allomyrina dichotoma, respectively.</title>
        <authorList>
            <person name="Lee S.D."/>
            <person name="Byeon Y.-S."/>
            <person name="Kim S.-M."/>
            <person name="Yang H.L."/>
            <person name="Kim I.S."/>
        </authorList>
    </citation>
    <scope>NUCLEOTIDE SEQUENCE</scope>
    <source>
        <strain evidence="2">CWB-B4</strain>
        <strain evidence="1 4">CWB-B43</strain>
    </source>
</reference>
<dbReference type="EMBL" id="JADRCP010000001">
    <property type="protein sequence ID" value="MBK5175853.1"/>
    <property type="molecule type" value="Genomic_DNA"/>
</dbReference>
<dbReference type="AlphaFoldDB" id="A0A9D7AGZ6"/>
<dbReference type="RefSeq" id="WP_228397600.1">
    <property type="nucleotide sequence ID" value="NZ_JADRCP010000001.1"/>
</dbReference>
<accession>A0A9D7AGZ6</accession>